<name>A0ACC1H6V6_9FUNG</name>
<accession>A0ACC1H6V6</accession>
<gene>
    <name evidence="1" type="ORF">EV182_007967</name>
</gene>
<evidence type="ECO:0000313" key="1">
    <source>
        <dbReference type="EMBL" id="KAJ1670851.1"/>
    </source>
</evidence>
<dbReference type="Proteomes" id="UP001145114">
    <property type="component" value="Unassembled WGS sequence"/>
</dbReference>
<protein>
    <submittedName>
        <fullName evidence="1">Uncharacterized protein</fullName>
    </submittedName>
</protein>
<reference evidence="1" key="1">
    <citation type="submission" date="2022-06" db="EMBL/GenBank/DDBJ databases">
        <title>Phylogenomic reconstructions and comparative analyses of Kickxellomycotina fungi.</title>
        <authorList>
            <person name="Reynolds N.K."/>
            <person name="Stajich J.E."/>
            <person name="Barry K."/>
            <person name="Grigoriev I.V."/>
            <person name="Crous P."/>
            <person name="Smith M.E."/>
        </authorList>
    </citation>
    <scope>NUCLEOTIDE SEQUENCE</scope>
    <source>
        <strain evidence="1">RSA 2271</strain>
    </source>
</reference>
<proteinExistence type="predicted"/>
<feature type="non-terminal residue" evidence="1">
    <location>
        <position position="94"/>
    </location>
</feature>
<comment type="caution">
    <text evidence="1">The sequence shown here is derived from an EMBL/GenBank/DDBJ whole genome shotgun (WGS) entry which is preliminary data.</text>
</comment>
<evidence type="ECO:0000313" key="2">
    <source>
        <dbReference type="Proteomes" id="UP001145114"/>
    </source>
</evidence>
<organism evidence="1 2">
    <name type="scientific">Spiromyces aspiralis</name>
    <dbReference type="NCBI Taxonomy" id="68401"/>
    <lineage>
        <taxon>Eukaryota</taxon>
        <taxon>Fungi</taxon>
        <taxon>Fungi incertae sedis</taxon>
        <taxon>Zoopagomycota</taxon>
        <taxon>Kickxellomycotina</taxon>
        <taxon>Kickxellomycetes</taxon>
        <taxon>Kickxellales</taxon>
        <taxon>Kickxellaceae</taxon>
        <taxon>Spiromyces</taxon>
    </lineage>
</organism>
<keyword evidence="2" id="KW-1185">Reference proteome</keyword>
<dbReference type="EMBL" id="JAMZIH010009047">
    <property type="protein sequence ID" value="KAJ1670851.1"/>
    <property type="molecule type" value="Genomic_DNA"/>
</dbReference>
<sequence>MQLWNQDVAAVLKCRHILFGLLQTNGETPQQFRHAQPRDVASSQLPAKPNATTTKRQRKRPFQAQLLRRPILPAGGQDATKMLEPSSIVTCHMS</sequence>